<organism evidence="3 4">
    <name type="scientific">Dichomitus squalens</name>
    <dbReference type="NCBI Taxonomy" id="114155"/>
    <lineage>
        <taxon>Eukaryota</taxon>
        <taxon>Fungi</taxon>
        <taxon>Dikarya</taxon>
        <taxon>Basidiomycota</taxon>
        <taxon>Agaricomycotina</taxon>
        <taxon>Agaricomycetes</taxon>
        <taxon>Polyporales</taxon>
        <taxon>Polyporaceae</taxon>
        <taxon>Dichomitus</taxon>
    </lineage>
</organism>
<gene>
    <name evidence="3" type="ORF">BD310DRAFT_821272</name>
</gene>
<feature type="transmembrane region" description="Helical" evidence="2">
    <location>
        <begin position="212"/>
        <end position="232"/>
    </location>
</feature>
<dbReference type="AlphaFoldDB" id="A0A4Q9PT73"/>
<keyword evidence="4" id="KW-1185">Reference proteome</keyword>
<keyword evidence="2" id="KW-0812">Transmembrane</keyword>
<name>A0A4Q9PT73_9APHY</name>
<evidence type="ECO:0000313" key="3">
    <source>
        <dbReference type="EMBL" id="TBU57585.1"/>
    </source>
</evidence>
<proteinExistence type="predicted"/>
<keyword evidence="2" id="KW-1133">Transmembrane helix</keyword>
<feature type="region of interest" description="Disordered" evidence="1">
    <location>
        <begin position="285"/>
        <end position="314"/>
    </location>
</feature>
<reference evidence="3 4" key="1">
    <citation type="submission" date="2019-01" db="EMBL/GenBank/DDBJ databases">
        <title>Draft genome sequences of three monokaryotic isolates of the white-rot basidiomycete fungus Dichomitus squalens.</title>
        <authorList>
            <consortium name="DOE Joint Genome Institute"/>
            <person name="Lopez S.C."/>
            <person name="Andreopoulos B."/>
            <person name="Pangilinan J."/>
            <person name="Lipzen A."/>
            <person name="Riley R."/>
            <person name="Ahrendt S."/>
            <person name="Ng V."/>
            <person name="Barry K."/>
            <person name="Daum C."/>
            <person name="Grigoriev I.V."/>
            <person name="Hilden K.S."/>
            <person name="Makela M.R."/>
            <person name="de Vries R.P."/>
        </authorList>
    </citation>
    <scope>NUCLEOTIDE SEQUENCE [LARGE SCALE GENOMIC DNA]</scope>
    <source>
        <strain evidence="3 4">CBS 464.89</strain>
    </source>
</reference>
<evidence type="ECO:0000256" key="1">
    <source>
        <dbReference type="SAM" id="MobiDB-lite"/>
    </source>
</evidence>
<protein>
    <submittedName>
        <fullName evidence="3">Uncharacterized protein</fullName>
    </submittedName>
</protein>
<dbReference type="EMBL" id="ML145135">
    <property type="protein sequence ID" value="TBU57585.1"/>
    <property type="molecule type" value="Genomic_DNA"/>
</dbReference>
<dbReference type="Proteomes" id="UP000292082">
    <property type="component" value="Unassembled WGS sequence"/>
</dbReference>
<accession>A0A4Q9PT73</accession>
<keyword evidence="2" id="KW-0472">Membrane</keyword>
<sequence length="314" mass="33483">MILDIHIPSDCERRAHIRQFDGNQDLMATCRARPRKHHHESIRRLKITFDCLTSILSALSLIPVAQAAAPNNALQLFPLLQAFQCQDLSISWQGGIPDYGLTVISDHVEEFSGISGTTFQWLVDAPLGTTATISLKDSTGSSTDSPLFQVVDGPGSSNSCLPLSSPTTSSSTSTFPSASSPLITVTVVESTPTLLSGGPSHPSLPAGAIADIALEAALLSLAIVGLLIAFILHWKERARDVRDGAAADWLESPRPLTPNPWSMSQSTAAASIAPQVSLRRIQELRDGTLRRGTTTGMQSVASHRHHSVVDTGAK</sequence>
<evidence type="ECO:0000313" key="4">
    <source>
        <dbReference type="Proteomes" id="UP000292082"/>
    </source>
</evidence>
<evidence type="ECO:0000256" key="2">
    <source>
        <dbReference type="SAM" id="Phobius"/>
    </source>
</evidence>